<sequence length="374" mass="39165">MTHSPATQQYREKQAGDLRPGDFLYPPGDGPAAEIAGIEVQDDDYGVAAMLLVTMVDGGTVRIAVGSSVPVGDGAGVGPALDPDGSDAAGSSTAGSSTAGSSTAGSSTADASTVDSSTADSDVAGSNTADASTPDSSTSAGRDEDTQAGPAVVVPPRPETPPSYTGPSPEELALIPEPEGTPEAVVSAAAANHKGKNGVQVLADRLTKGINTKSGSCLRDLSNLAFDLCIVLRDPDHALAVADLLNVLPFDGNLDRWASIERALALSSFICREAGQSDRAAVYEKLLRAPESQEEDPFKARINARVRQRSLNEPNLYDKEIFRAIDNGNHEAEREWRFLRLEALMFLRAHGGSKTIGEEELARRIGNELESVRA</sequence>
<feature type="compositionally biased region" description="Basic and acidic residues" evidence="1">
    <location>
        <begin position="10"/>
        <end position="20"/>
    </location>
</feature>
<feature type="region of interest" description="Disordered" evidence="1">
    <location>
        <begin position="69"/>
        <end position="173"/>
    </location>
</feature>
<reference evidence="2 3" key="1">
    <citation type="journal article" date="2024" name="Appl. Microbiol. Biotechnol.">
        <title>Biosynthetic gene clusters with biotechnological applications in novel Antarctic isolates from Actinomycetota.</title>
        <authorList>
            <person name="Bruna P."/>
            <person name="Nunez-Montero K."/>
            <person name="Contreras M.J."/>
            <person name="Leal K."/>
            <person name="Garcia M."/>
            <person name="Abanto M."/>
            <person name="Barrientos L."/>
        </authorList>
    </citation>
    <scope>NUCLEOTIDE SEQUENCE [LARGE SCALE GENOMIC DNA]</scope>
    <source>
        <strain evidence="2 3">Se16.17</strain>
    </source>
</reference>
<keyword evidence="3" id="KW-1185">Reference proteome</keyword>
<dbReference type="InterPro" id="IPR046553">
    <property type="entry name" value="DUF6707"/>
</dbReference>
<accession>A0ABV0GP32</accession>
<evidence type="ECO:0000313" key="3">
    <source>
        <dbReference type="Proteomes" id="UP001448614"/>
    </source>
</evidence>
<proteinExistence type="predicted"/>
<dbReference type="Proteomes" id="UP001448614">
    <property type="component" value="Unassembled WGS sequence"/>
</dbReference>
<dbReference type="EMBL" id="JBBMFV010000004">
    <property type="protein sequence ID" value="MEO3940250.1"/>
    <property type="molecule type" value="Genomic_DNA"/>
</dbReference>
<feature type="compositionally biased region" description="Low complexity" evidence="1">
    <location>
        <begin position="69"/>
        <end position="140"/>
    </location>
</feature>
<organism evidence="2 3">
    <name type="scientific">Paenarthrobacter nicotinovorans</name>
    <name type="common">Arthrobacter nicotinovorans</name>
    <dbReference type="NCBI Taxonomy" id="29320"/>
    <lineage>
        <taxon>Bacteria</taxon>
        <taxon>Bacillati</taxon>
        <taxon>Actinomycetota</taxon>
        <taxon>Actinomycetes</taxon>
        <taxon>Micrococcales</taxon>
        <taxon>Micrococcaceae</taxon>
        <taxon>Paenarthrobacter</taxon>
    </lineage>
</organism>
<name>A0ABV0GP32_PAENI</name>
<dbReference type="RefSeq" id="WP_026541887.1">
    <property type="nucleotide sequence ID" value="NZ_JBBMFV010000004.1"/>
</dbReference>
<feature type="region of interest" description="Disordered" evidence="1">
    <location>
        <begin position="1"/>
        <end position="30"/>
    </location>
</feature>
<evidence type="ECO:0000256" key="1">
    <source>
        <dbReference type="SAM" id="MobiDB-lite"/>
    </source>
</evidence>
<dbReference type="Pfam" id="PF20453">
    <property type="entry name" value="DUF6707"/>
    <property type="match status" value="1"/>
</dbReference>
<comment type="caution">
    <text evidence="2">The sequence shown here is derived from an EMBL/GenBank/DDBJ whole genome shotgun (WGS) entry which is preliminary data.</text>
</comment>
<gene>
    <name evidence="2" type="ORF">V3C41_04125</name>
</gene>
<evidence type="ECO:0000313" key="2">
    <source>
        <dbReference type="EMBL" id="MEO3940250.1"/>
    </source>
</evidence>
<protein>
    <submittedName>
        <fullName evidence="2">DUF6707 family protein</fullName>
    </submittedName>
</protein>